<dbReference type="Proteomes" id="UP000799444">
    <property type="component" value="Unassembled WGS sequence"/>
</dbReference>
<name>A0A9P4V8S9_9PLEO</name>
<keyword evidence="2" id="KW-0472">Membrane</keyword>
<feature type="compositionally biased region" description="Basic and acidic residues" evidence="1">
    <location>
        <begin position="353"/>
        <end position="365"/>
    </location>
</feature>
<protein>
    <submittedName>
        <fullName evidence="3">Uncharacterized protein</fullName>
    </submittedName>
</protein>
<comment type="caution">
    <text evidence="3">The sequence shown here is derived from an EMBL/GenBank/DDBJ whole genome shotgun (WGS) entry which is preliminary data.</text>
</comment>
<feature type="region of interest" description="Disordered" evidence="1">
    <location>
        <begin position="350"/>
        <end position="375"/>
    </location>
</feature>
<organism evidence="3 4">
    <name type="scientific">Polyplosphaeria fusca</name>
    <dbReference type="NCBI Taxonomy" id="682080"/>
    <lineage>
        <taxon>Eukaryota</taxon>
        <taxon>Fungi</taxon>
        <taxon>Dikarya</taxon>
        <taxon>Ascomycota</taxon>
        <taxon>Pezizomycotina</taxon>
        <taxon>Dothideomycetes</taxon>
        <taxon>Pleosporomycetidae</taxon>
        <taxon>Pleosporales</taxon>
        <taxon>Tetraplosphaeriaceae</taxon>
        <taxon>Polyplosphaeria</taxon>
    </lineage>
</organism>
<keyword evidence="2" id="KW-1133">Transmembrane helix</keyword>
<dbReference type="AlphaFoldDB" id="A0A9P4V8S9"/>
<feature type="transmembrane region" description="Helical" evidence="2">
    <location>
        <begin position="7"/>
        <end position="25"/>
    </location>
</feature>
<evidence type="ECO:0000313" key="3">
    <source>
        <dbReference type="EMBL" id="KAF2740926.1"/>
    </source>
</evidence>
<dbReference type="EMBL" id="ML996098">
    <property type="protein sequence ID" value="KAF2740926.1"/>
    <property type="molecule type" value="Genomic_DNA"/>
</dbReference>
<sequence>MRFLGRLHALSAVAIFAFLWFMWLLPSLHMRARVQEAWHGSSRRIVVFGDDWSDTGVRPVSAPLKSRRRDRDPDRGKLWVEALCEELACDVIDNFARSKPSNVGKATGPVVDGDVFANATAGKRNASLAMFDFKAQVHHFFDFEKLEKQRGPKGRRRKQEWTLNAVFFGIWDLLEYSILEHDTAVHATNRSIEKLFHSLDAIAEHVGQPIKVVVPKMLDIYWNTLLTRRAIQWGGGDIFVLDLNHIVMTQVRAQLLHSKHISDANGIGRQQPLFDEVETPCVALRHSGFNGTEVHAAAVDKCTDPTRHLFWDSLQLSGPAHQLIGQEAARLVRENSTFNNMDAREQVALQRTETPEEKDSQKKPSEFSLKFPPGY</sequence>
<evidence type="ECO:0000256" key="2">
    <source>
        <dbReference type="SAM" id="Phobius"/>
    </source>
</evidence>
<dbReference type="InterPro" id="IPR036514">
    <property type="entry name" value="SGNH_hydro_sf"/>
</dbReference>
<evidence type="ECO:0000313" key="4">
    <source>
        <dbReference type="Proteomes" id="UP000799444"/>
    </source>
</evidence>
<evidence type="ECO:0000256" key="1">
    <source>
        <dbReference type="SAM" id="MobiDB-lite"/>
    </source>
</evidence>
<gene>
    <name evidence="3" type="ORF">EJ04DRAFT_558311</name>
</gene>
<dbReference type="OrthoDB" id="5278722at2759"/>
<dbReference type="Gene3D" id="3.40.50.1110">
    <property type="entry name" value="SGNH hydrolase"/>
    <property type="match status" value="1"/>
</dbReference>
<proteinExistence type="predicted"/>
<reference evidence="3" key="1">
    <citation type="journal article" date="2020" name="Stud. Mycol.">
        <title>101 Dothideomycetes genomes: a test case for predicting lifestyles and emergence of pathogens.</title>
        <authorList>
            <person name="Haridas S."/>
            <person name="Albert R."/>
            <person name="Binder M."/>
            <person name="Bloem J."/>
            <person name="Labutti K."/>
            <person name="Salamov A."/>
            <person name="Andreopoulos B."/>
            <person name="Baker S."/>
            <person name="Barry K."/>
            <person name="Bills G."/>
            <person name="Bluhm B."/>
            <person name="Cannon C."/>
            <person name="Castanera R."/>
            <person name="Culley D."/>
            <person name="Daum C."/>
            <person name="Ezra D."/>
            <person name="Gonzalez J."/>
            <person name="Henrissat B."/>
            <person name="Kuo A."/>
            <person name="Liang C."/>
            <person name="Lipzen A."/>
            <person name="Lutzoni F."/>
            <person name="Magnuson J."/>
            <person name="Mondo S."/>
            <person name="Nolan M."/>
            <person name="Ohm R."/>
            <person name="Pangilinan J."/>
            <person name="Park H.-J."/>
            <person name="Ramirez L."/>
            <person name="Alfaro M."/>
            <person name="Sun H."/>
            <person name="Tritt A."/>
            <person name="Yoshinaga Y."/>
            <person name="Zwiers L.-H."/>
            <person name="Turgeon B."/>
            <person name="Goodwin S."/>
            <person name="Spatafora J."/>
            <person name="Crous P."/>
            <person name="Grigoriev I."/>
        </authorList>
    </citation>
    <scope>NUCLEOTIDE SEQUENCE</scope>
    <source>
        <strain evidence="3">CBS 125425</strain>
    </source>
</reference>
<accession>A0A9P4V8S9</accession>
<keyword evidence="2" id="KW-0812">Transmembrane</keyword>
<keyword evidence="4" id="KW-1185">Reference proteome</keyword>